<proteinExistence type="predicted"/>
<evidence type="ECO:0000313" key="2">
    <source>
        <dbReference type="EMBL" id="KAK9769468.1"/>
    </source>
</evidence>
<dbReference type="Proteomes" id="UP001465668">
    <property type="component" value="Unassembled WGS sequence"/>
</dbReference>
<reference evidence="2 3" key="1">
    <citation type="submission" date="2024-02" db="EMBL/GenBank/DDBJ databases">
        <title>First draft genome assembly of two strains of Seiridium cardinale.</title>
        <authorList>
            <person name="Emiliani G."/>
            <person name="Scali E."/>
        </authorList>
    </citation>
    <scope>NUCLEOTIDE SEQUENCE [LARGE SCALE GENOMIC DNA]</scope>
    <source>
        <strain evidence="2 3">BM-138-000479</strain>
    </source>
</reference>
<accession>A0ABR2X6S1</accession>
<dbReference type="InterPro" id="IPR000182">
    <property type="entry name" value="GNAT_dom"/>
</dbReference>
<dbReference type="SUPFAM" id="SSF55729">
    <property type="entry name" value="Acyl-CoA N-acyltransferases (Nat)"/>
    <property type="match status" value="1"/>
</dbReference>
<dbReference type="InterPro" id="IPR051531">
    <property type="entry name" value="N-acetyltransferase"/>
</dbReference>
<name>A0ABR2X6S1_9PEZI</name>
<protein>
    <submittedName>
        <fullName evidence="2">GNAT domain-containing protein</fullName>
    </submittedName>
</protein>
<comment type="caution">
    <text evidence="2">The sequence shown here is derived from an EMBL/GenBank/DDBJ whole genome shotgun (WGS) entry which is preliminary data.</text>
</comment>
<dbReference type="InterPro" id="IPR016181">
    <property type="entry name" value="Acyl_CoA_acyltransferase"/>
</dbReference>
<evidence type="ECO:0000259" key="1">
    <source>
        <dbReference type="Pfam" id="PF13302"/>
    </source>
</evidence>
<dbReference type="PANTHER" id="PTHR43792:SF1">
    <property type="entry name" value="N-ACETYLTRANSFERASE DOMAIN-CONTAINING PROTEIN"/>
    <property type="match status" value="1"/>
</dbReference>
<gene>
    <name evidence="2" type="ORF">SCAR479_13864</name>
</gene>
<sequence length="172" mass="19770">MTTITVSTSLPFFKDDMIQLIETQRLIIRPLLHPKDLEAYRTIRSQPEAMTSSSTGLPDATLEQTEAKLKRLQPPYYDSHVYFGIFLKKSDASEGDFIGDGGVHKIADTETGWPEFGYKFKKEYWGLGYATEFAKAFMGYWWNEIPRNQREISILASSLKNPHELEPVEQDK</sequence>
<organism evidence="2 3">
    <name type="scientific">Seiridium cardinale</name>
    <dbReference type="NCBI Taxonomy" id="138064"/>
    <lineage>
        <taxon>Eukaryota</taxon>
        <taxon>Fungi</taxon>
        <taxon>Dikarya</taxon>
        <taxon>Ascomycota</taxon>
        <taxon>Pezizomycotina</taxon>
        <taxon>Sordariomycetes</taxon>
        <taxon>Xylariomycetidae</taxon>
        <taxon>Amphisphaeriales</taxon>
        <taxon>Sporocadaceae</taxon>
        <taxon>Seiridium</taxon>
    </lineage>
</organism>
<dbReference type="PANTHER" id="PTHR43792">
    <property type="entry name" value="GNAT FAMILY, PUTATIVE (AFU_ORTHOLOGUE AFUA_3G00765)-RELATED-RELATED"/>
    <property type="match status" value="1"/>
</dbReference>
<dbReference type="EMBL" id="JARVKM010000123">
    <property type="protein sequence ID" value="KAK9769468.1"/>
    <property type="molecule type" value="Genomic_DNA"/>
</dbReference>
<evidence type="ECO:0000313" key="3">
    <source>
        <dbReference type="Proteomes" id="UP001465668"/>
    </source>
</evidence>
<dbReference type="Gene3D" id="3.40.630.30">
    <property type="match status" value="1"/>
</dbReference>
<dbReference type="Pfam" id="PF13302">
    <property type="entry name" value="Acetyltransf_3"/>
    <property type="match status" value="1"/>
</dbReference>
<keyword evidence="3" id="KW-1185">Reference proteome</keyword>
<feature type="domain" description="N-acetyltransferase" evidence="1">
    <location>
        <begin position="25"/>
        <end position="153"/>
    </location>
</feature>